<dbReference type="Proteomes" id="UP000292702">
    <property type="component" value="Unassembled WGS sequence"/>
</dbReference>
<dbReference type="GO" id="GO:0005506">
    <property type="term" value="F:iron ion binding"/>
    <property type="evidence" value="ECO:0007669"/>
    <property type="project" value="InterPro"/>
</dbReference>
<feature type="region of interest" description="Disordered" evidence="10">
    <location>
        <begin position="1"/>
        <end position="24"/>
    </location>
</feature>
<dbReference type="InterPro" id="IPR036396">
    <property type="entry name" value="Cyt_P450_sf"/>
</dbReference>
<reference evidence="12 13" key="1">
    <citation type="submission" date="2018-11" db="EMBL/GenBank/DDBJ databases">
        <title>Genome assembly of Steccherinum ochraceum LE-BIN_3174, the white-rot fungus of the Steccherinaceae family (The Residual Polyporoid clade, Polyporales, Basidiomycota).</title>
        <authorList>
            <person name="Fedorova T.V."/>
            <person name="Glazunova O.A."/>
            <person name="Landesman E.O."/>
            <person name="Moiseenko K.V."/>
            <person name="Psurtseva N.V."/>
            <person name="Savinova O.S."/>
            <person name="Shakhova N.V."/>
            <person name="Tyazhelova T.V."/>
            <person name="Vasina D.V."/>
        </authorList>
    </citation>
    <scope>NUCLEOTIDE SEQUENCE [LARGE SCALE GENOMIC DNA]</scope>
    <source>
        <strain evidence="12 13">LE-BIN_3174</strain>
    </source>
</reference>
<feature type="binding site" description="axial binding residue" evidence="9">
    <location>
        <position position="552"/>
    </location>
    <ligand>
        <name>heme</name>
        <dbReference type="ChEBI" id="CHEBI:30413"/>
    </ligand>
    <ligandPart>
        <name>Fe</name>
        <dbReference type="ChEBI" id="CHEBI:18248"/>
    </ligandPart>
</feature>
<keyword evidence="5 9" id="KW-0479">Metal-binding</keyword>
<dbReference type="STRING" id="92696.A0A4V6N797"/>
<evidence type="ECO:0000313" key="13">
    <source>
        <dbReference type="Proteomes" id="UP000292702"/>
    </source>
</evidence>
<evidence type="ECO:0000256" key="5">
    <source>
        <dbReference type="ARBA" id="ARBA00022723"/>
    </source>
</evidence>
<keyword evidence="13" id="KW-1185">Reference proteome</keyword>
<evidence type="ECO:0000256" key="2">
    <source>
        <dbReference type="ARBA" id="ARBA00005179"/>
    </source>
</evidence>
<dbReference type="InterPro" id="IPR050121">
    <property type="entry name" value="Cytochrome_P450_monoxygenase"/>
</dbReference>
<evidence type="ECO:0000256" key="8">
    <source>
        <dbReference type="ARBA" id="ARBA00023033"/>
    </source>
</evidence>
<comment type="cofactor">
    <cofactor evidence="1 9">
        <name>heme</name>
        <dbReference type="ChEBI" id="CHEBI:30413"/>
    </cofactor>
</comment>
<evidence type="ECO:0000256" key="11">
    <source>
        <dbReference type="SAM" id="Phobius"/>
    </source>
</evidence>
<dbReference type="InterPro" id="IPR001128">
    <property type="entry name" value="Cyt_P450"/>
</dbReference>
<dbReference type="PRINTS" id="PR00385">
    <property type="entry name" value="P450"/>
</dbReference>
<dbReference type="PANTHER" id="PTHR24305">
    <property type="entry name" value="CYTOCHROME P450"/>
    <property type="match status" value="1"/>
</dbReference>
<sequence length="622" mass="69412">MGHLNRVMGSAPGGGPASAPGTPATFCGRTAGHGAAYIPPSSRGRSLHPQSPYHPIPTSHLHLLILLIYSNFRDLVMALNLLVAVPLALVAILLWKIVPVFVRIYTSPLRHLPGPPNPSWFWGQFKVIFNSDHGVPQEKWLAEYGQTITYQGMFGGRRLYTHDERAMNHILTHSNDFPKPEVTRYNLTAVLGAGVLVTEGEQHRQQRRIMNPAFGPAQIRELTGIFLEKAMKLRDHWQLTIDRNGGPTRIDVLFGLGRMTLDVIGLAGFNYEFDALADGKPNELNNAFKTIFQGDTQLPILNMLRMFVPPLRIIPTSRSLKTAAAMKVMRRIGMELIAEKKAAILSEKTQGADVEKKNVQGRDLLSLLIKANMSTDIPESQRLSDADVLAQVPTFIVAGHETTSTGVTWTLFALTQAPHVQTKLRNELLTVRTDMPSMDELNALPYLDMVVREVLRIHAPVASTIRVAAKNDEIPCAKPYTDRYGVQRDTIRIQKGDMVMIPIQAMNRDKTFWGEDSFEFKPERWENIPEAAHGLPGVWGHIMSFIGGPRACIGYRFSLIEMKALIFTLVRAFEYELAVDPKDVTKKSSIVQRPLILTEVEAGSQMPLIVKPYRAADSEDRV</sequence>
<dbReference type="Gene3D" id="1.10.630.10">
    <property type="entry name" value="Cytochrome P450"/>
    <property type="match status" value="1"/>
</dbReference>
<dbReference type="PRINTS" id="PR00463">
    <property type="entry name" value="EP450I"/>
</dbReference>
<dbReference type="GO" id="GO:0020037">
    <property type="term" value="F:heme binding"/>
    <property type="evidence" value="ECO:0007669"/>
    <property type="project" value="InterPro"/>
</dbReference>
<accession>A0A4V6N797</accession>
<keyword evidence="11" id="KW-1133">Transmembrane helix</keyword>
<comment type="similarity">
    <text evidence="3">Belongs to the cytochrome P450 family.</text>
</comment>
<proteinExistence type="inferred from homology"/>
<dbReference type="CDD" id="cd11069">
    <property type="entry name" value="CYP_FUM15-like"/>
    <property type="match status" value="1"/>
</dbReference>
<protein>
    <recommendedName>
        <fullName evidence="14">Cytochrome P450-dit2</fullName>
    </recommendedName>
</protein>
<evidence type="ECO:0000256" key="10">
    <source>
        <dbReference type="SAM" id="MobiDB-lite"/>
    </source>
</evidence>
<comment type="caution">
    <text evidence="12">The sequence shown here is derived from an EMBL/GenBank/DDBJ whole genome shotgun (WGS) entry which is preliminary data.</text>
</comment>
<organism evidence="12 13">
    <name type="scientific">Steccherinum ochraceum</name>
    <dbReference type="NCBI Taxonomy" id="92696"/>
    <lineage>
        <taxon>Eukaryota</taxon>
        <taxon>Fungi</taxon>
        <taxon>Dikarya</taxon>
        <taxon>Basidiomycota</taxon>
        <taxon>Agaricomycotina</taxon>
        <taxon>Agaricomycetes</taxon>
        <taxon>Polyporales</taxon>
        <taxon>Steccherinaceae</taxon>
        <taxon>Steccherinum</taxon>
    </lineage>
</organism>
<evidence type="ECO:0000256" key="9">
    <source>
        <dbReference type="PIRSR" id="PIRSR602401-1"/>
    </source>
</evidence>
<evidence type="ECO:0000256" key="3">
    <source>
        <dbReference type="ARBA" id="ARBA00010617"/>
    </source>
</evidence>
<keyword evidence="11" id="KW-0812">Transmembrane</keyword>
<dbReference type="Pfam" id="PF00067">
    <property type="entry name" value="p450"/>
    <property type="match status" value="1"/>
</dbReference>
<dbReference type="PANTHER" id="PTHR24305:SF166">
    <property type="entry name" value="CYTOCHROME P450 12A4, MITOCHONDRIAL-RELATED"/>
    <property type="match status" value="1"/>
</dbReference>
<keyword evidence="6" id="KW-0560">Oxidoreductase</keyword>
<keyword evidence="7 9" id="KW-0408">Iron</keyword>
<comment type="pathway">
    <text evidence="2">Secondary metabolite biosynthesis.</text>
</comment>
<evidence type="ECO:0000256" key="7">
    <source>
        <dbReference type="ARBA" id="ARBA00023004"/>
    </source>
</evidence>
<dbReference type="SUPFAM" id="SSF48264">
    <property type="entry name" value="Cytochrome P450"/>
    <property type="match status" value="1"/>
</dbReference>
<evidence type="ECO:0000256" key="1">
    <source>
        <dbReference type="ARBA" id="ARBA00001971"/>
    </source>
</evidence>
<gene>
    <name evidence="12" type="ORF">EIP91_006313</name>
</gene>
<dbReference type="InterPro" id="IPR002401">
    <property type="entry name" value="Cyt_P450_E_grp-I"/>
</dbReference>
<dbReference type="GO" id="GO:0016705">
    <property type="term" value="F:oxidoreductase activity, acting on paired donors, with incorporation or reduction of molecular oxygen"/>
    <property type="evidence" value="ECO:0007669"/>
    <property type="project" value="InterPro"/>
</dbReference>
<evidence type="ECO:0000256" key="6">
    <source>
        <dbReference type="ARBA" id="ARBA00023002"/>
    </source>
</evidence>
<name>A0A4V6N797_9APHY</name>
<feature type="transmembrane region" description="Helical" evidence="11">
    <location>
        <begin position="75"/>
        <end position="95"/>
    </location>
</feature>
<dbReference type="GO" id="GO:0004497">
    <property type="term" value="F:monooxygenase activity"/>
    <property type="evidence" value="ECO:0007669"/>
    <property type="project" value="UniProtKB-KW"/>
</dbReference>
<evidence type="ECO:0008006" key="14">
    <source>
        <dbReference type="Google" id="ProtNLM"/>
    </source>
</evidence>
<evidence type="ECO:0000313" key="12">
    <source>
        <dbReference type="EMBL" id="TCD69777.1"/>
    </source>
</evidence>
<dbReference type="AlphaFoldDB" id="A0A4V6N797"/>
<dbReference type="OrthoDB" id="1470350at2759"/>
<keyword evidence="8" id="KW-0503">Monooxygenase</keyword>
<keyword evidence="11" id="KW-0472">Membrane</keyword>
<dbReference type="EMBL" id="RWJN01000034">
    <property type="protein sequence ID" value="TCD69777.1"/>
    <property type="molecule type" value="Genomic_DNA"/>
</dbReference>
<evidence type="ECO:0000256" key="4">
    <source>
        <dbReference type="ARBA" id="ARBA00022617"/>
    </source>
</evidence>
<keyword evidence="4 9" id="KW-0349">Heme</keyword>